<evidence type="ECO:0000313" key="2">
    <source>
        <dbReference type="EMBL" id="TWH80566.1"/>
    </source>
</evidence>
<dbReference type="CDD" id="cd06587">
    <property type="entry name" value="VOC"/>
    <property type="match status" value="1"/>
</dbReference>
<dbReference type="InterPro" id="IPR051332">
    <property type="entry name" value="Fosfomycin_Res_Enzymes"/>
</dbReference>
<accession>A0A562JBE4</accession>
<dbReference type="InterPro" id="IPR029068">
    <property type="entry name" value="Glyas_Bleomycin-R_OHBP_Dase"/>
</dbReference>
<organism evidence="2 3">
    <name type="scientific">Sedimentibacter saalensis</name>
    <dbReference type="NCBI Taxonomy" id="130788"/>
    <lineage>
        <taxon>Bacteria</taxon>
        <taxon>Bacillati</taxon>
        <taxon>Bacillota</taxon>
        <taxon>Tissierellia</taxon>
        <taxon>Sedimentibacter</taxon>
    </lineage>
</organism>
<dbReference type="OrthoDB" id="192739at2"/>
<feature type="domain" description="VOC" evidence="1">
    <location>
        <begin position="2"/>
        <end position="119"/>
    </location>
</feature>
<protein>
    <submittedName>
        <fullName evidence="2">Lactoylglutathione lyase</fullName>
    </submittedName>
</protein>
<dbReference type="AlphaFoldDB" id="A0A562JBE4"/>
<dbReference type="PROSITE" id="PS51819">
    <property type="entry name" value="VOC"/>
    <property type="match status" value="1"/>
</dbReference>
<name>A0A562JBE4_9FIRM</name>
<comment type="caution">
    <text evidence="2">The sequence shown here is derived from an EMBL/GenBank/DDBJ whole genome shotgun (WGS) entry which is preliminary data.</text>
</comment>
<dbReference type="Pfam" id="PF00903">
    <property type="entry name" value="Glyoxalase"/>
    <property type="match status" value="1"/>
</dbReference>
<dbReference type="PANTHER" id="PTHR36113:SF1">
    <property type="entry name" value="GLYOXALASE_BLEOMYCIN RESISTANCE PROTEIN_DIOXYGENASE"/>
    <property type="match status" value="1"/>
</dbReference>
<keyword evidence="3" id="KW-1185">Reference proteome</keyword>
<dbReference type="InterPro" id="IPR004360">
    <property type="entry name" value="Glyas_Fos-R_dOase_dom"/>
</dbReference>
<evidence type="ECO:0000313" key="3">
    <source>
        <dbReference type="Proteomes" id="UP000315343"/>
    </source>
</evidence>
<gene>
    <name evidence="2" type="ORF">LY60_01828</name>
</gene>
<dbReference type="EMBL" id="VLKH01000004">
    <property type="protein sequence ID" value="TWH80566.1"/>
    <property type="molecule type" value="Genomic_DNA"/>
</dbReference>
<evidence type="ECO:0000259" key="1">
    <source>
        <dbReference type="PROSITE" id="PS51819"/>
    </source>
</evidence>
<proteinExistence type="predicted"/>
<dbReference type="PANTHER" id="PTHR36113">
    <property type="entry name" value="LYASE, PUTATIVE-RELATED-RELATED"/>
    <property type="match status" value="1"/>
</dbReference>
<dbReference type="RefSeq" id="WP_145082530.1">
    <property type="nucleotide sequence ID" value="NZ_DAMBUX010000003.1"/>
</dbReference>
<keyword evidence="2" id="KW-0456">Lyase</keyword>
<dbReference type="Gene3D" id="3.10.180.10">
    <property type="entry name" value="2,3-Dihydroxybiphenyl 1,2-Dioxygenase, domain 1"/>
    <property type="match status" value="1"/>
</dbReference>
<dbReference type="SUPFAM" id="SSF54593">
    <property type="entry name" value="Glyoxalase/Bleomycin resistance protein/Dihydroxybiphenyl dioxygenase"/>
    <property type="match status" value="1"/>
</dbReference>
<dbReference type="Proteomes" id="UP000315343">
    <property type="component" value="Unassembled WGS sequence"/>
</dbReference>
<sequence length="122" mass="13878">MKFLWTTIHVKDMEESLNFYQEVVGLKLVNRFNAGPEMEICFMGEDDTKLELICSSKIKNIQPGNAVSLGFKVESLDEMINIVKEKGIEIKTGPVQPNPDLKYFIALDPNGVKIQFAEQREI</sequence>
<dbReference type="InterPro" id="IPR037523">
    <property type="entry name" value="VOC_core"/>
</dbReference>
<reference evidence="2 3" key="1">
    <citation type="submission" date="2019-07" db="EMBL/GenBank/DDBJ databases">
        <title>Genomic Encyclopedia of Type Strains, Phase I: the one thousand microbial genomes (KMG-I) project.</title>
        <authorList>
            <person name="Kyrpides N."/>
        </authorList>
    </citation>
    <scope>NUCLEOTIDE SEQUENCE [LARGE SCALE GENOMIC DNA]</scope>
    <source>
        <strain evidence="2 3">DSM 13558</strain>
    </source>
</reference>
<dbReference type="GO" id="GO:0016829">
    <property type="term" value="F:lyase activity"/>
    <property type="evidence" value="ECO:0007669"/>
    <property type="project" value="UniProtKB-KW"/>
</dbReference>